<protein>
    <recommendedName>
        <fullName evidence="4">Peptidyl-prolyl cis-trans isomerase</fullName>
        <shortName evidence="4">PPIase</shortName>
        <ecNumber evidence="4">5.2.1.8</ecNumber>
    </recommendedName>
</protein>
<reference evidence="7 8" key="1">
    <citation type="journal article" date="2005" name="Nature">
        <title>Genome sequence, comparative analysis and haplotype structure of the domestic dog.</title>
        <authorList>
            <consortium name="Broad Sequencing Platform"/>
            <person name="Lindblad-Toh K."/>
            <person name="Wade C.M."/>
            <person name="Mikkelsen T.S."/>
            <person name="Karlsson E.K."/>
            <person name="Jaffe D.B."/>
            <person name="Kamal M."/>
            <person name="Clamp M."/>
            <person name="Chang J.L."/>
            <person name="Kulbokas E.J. III"/>
            <person name="Zody M.C."/>
            <person name="Mauceli E."/>
            <person name="Xie X."/>
            <person name="Breen M."/>
            <person name="Wayne R.K."/>
            <person name="Ostrander E.A."/>
            <person name="Ponting C.P."/>
            <person name="Galibert F."/>
            <person name="Smith D.R."/>
            <person name="DeJong P.J."/>
            <person name="Kirkness E."/>
            <person name="Alvarez P."/>
            <person name="Biagi T."/>
            <person name="Brockman W."/>
            <person name="Butler J."/>
            <person name="Chin C.W."/>
            <person name="Cook A."/>
            <person name="Cuff J."/>
            <person name="Daly M.J."/>
            <person name="DeCaprio D."/>
            <person name="Gnerre S."/>
            <person name="Grabherr M."/>
            <person name="Kellis M."/>
            <person name="Kleber M."/>
            <person name="Bardeleben C."/>
            <person name="Goodstadt L."/>
            <person name="Heger A."/>
            <person name="Hitte C."/>
            <person name="Kim L."/>
            <person name="Koepfli K.P."/>
            <person name="Parker H.G."/>
            <person name="Pollinger J.P."/>
            <person name="Searle S.M."/>
            <person name="Sutter N.B."/>
            <person name="Thomas R."/>
            <person name="Webber C."/>
            <person name="Baldwin J."/>
            <person name="Abebe A."/>
            <person name="Abouelleil A."/>
            <person name="Aftuck L."/>
            <person name="Ait-Zahra M."/>
            <person name="Aldredge T."/>
            <person name="Allen N."/>
            <person name="An P."/>
            <person name="Anderson S."/>
            <person name="Antoine C."/>
            <person name="Arachchi H."/>
            <person name="Aslam A."/>
            <person name="Ayotte L."/>
            <person name="Bachantsang P."/>
            <person name="Barry A."/>
            <person name="Bayul T."/>
            <person name="Benamara M."/>
            <person name="Berlin A."/>
            <person name="Bessette D."/>
            <person name="Blitshteyn B."/>
            <person name="Bloom T."/>
            <person name="Blye J."/>
            <person name="Boguslavskiy L."/>
            <person name="Bonnet C."/>
            <person name="Boukhgalter B."/>
            <person name="Brown A."/>
            <person name="Cahill P."/>
            <person name="Calixte N."/>
            <person name="Camarata J."/>
            <person name="Cheshatsang Y."/>
            <person name="Chu J."/>
            <person name="Citroen M."/>
            <person name="Collymore A."/>
            <person name="Cooke P."/>
            <person name="Dawoe T."/>
            <person name="Daza R."/>
            <person name="Decktor K."/>
            <person name="DeGray S."/>
            <person name="Dhargay N."/>
            <person name="Dooley K."/>
            <person name="Dooley K."/>
            <person name="Dorje P."/>
            <person name="Dorjee K."/>
            <person name="Dorris L."/>
            <person name="Duffey N."/>
            <person name="Dupes A."/>
            <person name="Egbiremolen O."/>
            <person name="Elong R."/>
            <person name="Falk J."/>
            <person name="Farina A."/>
            <person name="Faro S."/>
            <person name="Ferguson D."/>
            <person name="Ferreira P."/>
            <person name="Fisher S."/>
            <person name="FitzGerald M."/>
            <person name="Foley K."/>
            <person name="Foley C."/>
            <person name="Franke A."/>
            <person name="Friedrich D."/>
            <person name="Gage D."/>
            <person name="Garber M."/>
            <person name="Gearin G."/>
            <person name="Giannoukos G."/>
            <person name="Goode T."/>
            <person name="Goyette A."/>
            <person name="Graham J."/>
            <person name="Grandbois E."/>
            <person name="Gyaltsen K."/>
            <person name="Hafez N."/>
            <person name="Hagopian D."/>
            <person name="Hagos B."/>
            <person name="Hall J."/>
            <person name="Healy C."/>
            <person name="Hegarty R."/>
            <person name="Honan T."/>
            <person name="Horn A."/>
            <person name="Houde N."/>
            <person name="Hughes L."/>
            <person name="Hunnicutt L."/>
            <person name="Husby M."/>
            <person name="Jester B."/>
            <person name="Jones C."/>
            <person name="Kamat A."/>
            <person name="Kanga B."/>
            <person name="Kells C."/>
            <person name="Khazanovich D."/>
            <person name="Kieu A.C."/>
            <person name="Kisner P."/>
            <person name="Kumar M."/>
            <person name="Lance K."/>
            <person name="Landers T."/>
            <person name="Lara M."/>
            <person name="Lee W."/>
            <person name="Leger J.P."/>
            <person name="Lennon N."/>
            <person name="Leuper L."/>
            <person name="LeVine S."/>
            <person name="Liu J."/>
            <person name="Liu X."/>
            <person name="Lokyitsang Y."/>
            <person name="Lokyitsang T."/>
            <person name="Lui A."/>
            <person name="Macdonald J."/>
            <person name="Major J."/>
            <person name="Marabella R."/>
            <person name="Maru K."/>
            <person name="Matthews C."/>
            <person name="McDonough S."/>
            <person name="Mehta T."/>
            <person name="Meldrim J."/>
            <person name="Melnikov A."/>
            <person name="Meneus L."/>
            <person name="Mihalev A."/>
            <person name="Mihova T."/>
            <person name="Miller K."/>
            <person name="Mittelman R."/>
            <person name="Mlenga V."/>
            <person name="Mulrain L."/>
            <person name="Munson G."/>
            <person name="Navidi A."/>
            <person name="Naylor J."/>
            <person name="Nguyen T."/>
            <person name="Nguyen N."/>
            <person name="Nguyen C."/>
            <person name="Nguyen T."/>
            <person name="Nicol R."/>
            <person name="Norbu N."/>
            <person name="Norbu C."/>
            <person name="Novod N."/>
            <person name="Nyima T."/>
            <person name="Olandt P."/>
            <person name="O'Neill B."/>
            <person name="O'Neill K."/>
            <person name="Osman S."/>
            <person name="Oyono L."/>
            <person name="Patti C."/>
            <person name="Perrin D."/>
            <person name="Phunkhang P."/>
            <person name="Pierre F."/>
            <person name="Priest M."/>
            <person name="Rachupka A."/>
            <person name="Raghuraman S."/>
            <person name="Rameau R."/>
            <person name="Ray V."/>
            <person name="Raymond C."/>
            <person name="Rege F."/>
            <person name="Rise C."/>
            <person name="Rogers J."/>
            <person name="Rogov P."/>
            <person name="Sahalie J."/>
            <person name="Settipalli S."/>
            <person name="Sharpe T."/>
            <person name="Shea T."/>
            <person name="Sheehan M."/>
            <person name="Sherpa N."/>
            <person name="Shi J."/>
            <person name="Shih D."/>
            <person name="Sloan J."/>
            <person name="Smith C."/>
            <person name="Sparrow T."/>
            <person name="Stalker J."/>
            <person name="Stange-Thomann N."/>
            <person name="Stavropoulos S."/>
            <person name="Stone C."/>
            <person name="Stone S."/>
            <person name="Sykes S."/>
            <person name="Tchuinga P."/>
            <person name="Tenzing P."/>
            <person name="Tesfaye S."/>
            <person name="Thoulutsang D."/>
            <person name="Thoulutsang Y."/>
            <person name="Topham K."/>
            <person name="Topping I."/>
            <person name="Tsamla T."/>
            <person name="Vassiliev H."/>
            <person name="Venkataraman V."/>
            <person name="Vo A."/>
            <person name="Wangchuk T."/>
            <person name="Wangdi T."/>
            <person name="Weiand M."/>
            <person name="Wilkinson J."/>
            <person name="Wilson A."/>
            <person name="Yadav S."/>
            <person name="Yang S."/>
            <person name="Yang X."/>
            <person name="Young G."/>
            <person name="Yu Q."/>
            <person name="Zainoun J."/>
            <person name="Zembek L."/>
            <person name="Zimmer A."/>
            <person name="Lander E.S."/>
        </authorList>
    </citation>
    <scope>NUCLEOTIDE SEQUENCE [LARGE SCALE GENOMIC DNA]</scope>
    <source>
        <strain evidence="7">Boxer</strain>
    </source>
</reference>
<dbReference type="PANTHER" id="PTHR11071:SF490">
    <property type="entry name" value="PEPTIDYL-PROLYL CIS-TRANS ISOMERASE A"/>
    <property type="match status" value="1"/>
</dbReference>
<evidence type="ECO:0000256" key="3">
    <source>
        <dbReference type="ARBA" id="ARBA00023235"/>
    </source>
</evidence>
<dbReference type="AlphaFoldDB" id="A0A8P0PH65"/>
<feature type="domain" description="PPIase cyclophilin-type" evidence="6">
    <location>
        <begin position="30"/>
        <end position="187"/>
    </location>
</feature>
<proteinExistence type="inferred from homology"/>
<dbReference type="InterPro" id="IPR029000">
    <property type="entry name" value="Cyclophilin-like_dom_sf"/>
</dbReference>
<evidence type="ECO:0000313" key="8">
    <source>
        <dbReference type="Proteomes" id="UP000002254"/>
    </source>
</evidence>
<evidence type="ECO:0000313" key="7">
    <source>
        <dbReference type="Ensembl" id="ENSCAFP00000068250.1"/>
    </source>
</evidence>
<dbReference type="PANTHER" id="PTHR11071">
    <property type="entry name" value="PEPTIDYL-PROLYL CIS-TRANS ISOMERASE"/>
    <property type="match status" value="1"/>
</dbReference>
<organism evidence="7 8">
    <name type="scientific">Canis lupus familiaris</name>
    <name type="common">Dog</name>
    <name type="synonym">Canis familiaris</name>
    <dbReference type="NCBI Taxonomy" id="9615"/>
    <lineage>
        <taxon>Eukaryota</taxon>
        <taxon>Metazoa</taxon>
        <taxon>Chordata</taxon>
        <taxon>Craniata</taxon>
        <taxon>Vertebrata</taxon>
        <taxon>Euteleostomi</taxon>
        <taxon>Mammalia</taxon>
        <taxon>Eutheria</taxon>
        <taxon>Laurasiatheria</taxon>
        <taxon>Carnivora</taxon>
        <taxon>Caniformia</taxon>
        <taxon>Canidae</taxon>
        <taxon>Canis</taxon>
    </lineage>
</organism>
<accession>A0A8P0PH65</accession>
<reference evidence="7" key="2">
    <citation type="submission" date="2025-08" db="UniProtKB">
        <authorList>
            <consortium name="Ensembl"/>
        </authorList>
    </citation>
    <scope>IDENTIFICATION</scope>
</reference>
<keyword evidence="3 4" id="KW-0413">Isomerase</keyword>
<comment type="catalytic activity">
    <reaction evidence="1 4">
        <text>[protein]-peptidylproline (omega=180) = [protein]-peptidylproline (omega=0)</text>
        <dbReference type="Rhea" id="RHEA:16237"/>
        <dbReference type="Rhea" id="RHEA-COMP:10747"/>
        <dbReference type="Rhea" id="RHEA-COMP:10748"/>
        <dbReference type="ChEBI" id="CHEBI:83833"/>
        <dbReference type="ChEBI" id="CHEBI:83834"/>
        <dbReference type="EC" id="5.2.1.8"/>
    </reaction>
</comment>
<feature type="compositionally biased region" description="Basic and acidic residues" evidence="5">
    <location>
        <begin position="152"/>
        <end position="162"/>
    </location>
</feature>
<dbReference type="Pfam" id="PF00160">
    <property type="entry name" value="Pro_isomerase"/>
    <property type="match status" value="1"/>
</dbReference>
<comment type="similarity">
    <text evidence="4">Belongs to the cyclophilin-type PPIase family.</text>
</comment>
<evidence type="ECO:0000256" key="4">
    <source>
        <dbReference type="RuleBase" id="RU363019"/>
    </source>
</evidence>
<feature type="region of interest" description="Disordered" evidence="5">
    <location>
        <begin position="152"/>
        <end position="171"/>
    </location>
</feature>
<dbReference type="Gene3D" id="2.40.100.10">
    <property type="entry name" value="Cyclophilin-like"/>
    <property type="match status" value="1"/>
</dbReference>
<dbReference type="GO" id="GO:0003755">
    <property type="term" value="F:peptidyl-prolyl cis-trans isomerase activity"/>
    <property type="evidence" value="ECO:0007669"/>
    <property type="project" value="UniProtKB-UniRule"/>
</dbReference>
<evidence type="ECO:0000256" key="1">
    <source>
        <dbReference type="ARBA" id="ARBA00000971"/>
    </source>
</evidence>
<keyword evidence="2 4" id="KW-0697">Rotamase</keyword>
<sequence length="207" mass="22374">PGSGPGLKTSVKLRRPGATLAVQPWPIPVFFDITRDTEPSGRVSLELFADKAPKTAENFRALSTGERGFGYKGSWDFTSHNGTGGKSNYGEKFDDENLILRHTGPGTLSTANAGPNTNGSQFFICTAKTEWLDGKRVVFGKVKEGMNLVEAMEHSGSRDGRPARSPLPTADRSDEPKSFFVLFSQSAHTLAAVLQAPWFFAPGLVDL</sequence>
<dbReference type="FunFam" id="2.40.100.10:FF:000025">
    <property type="entry name" value="Peptidyl-prolyl cis-trans isomerase CYP19-2"/>
    <property type="match status" value="1"/>
</dbReference>
<dbReference type="PRINTS" id="PR00153">
    <property type="entry name" value="CSAPPISMRASE"/>
</dbReference>
<dbReference type="PROSITE" id="PS50072">
    <property type="entry name" value="CSA_PPIASE_2"/>
    <property type="match status" value="1"/>
</dbReference>
<comment type="function">
    <text evidence="4">PPIases accelerate the folding of proteins. It catalyzes the cis-trans isomerization of proline imidic peptide bonds in oligopeptides.</text>
</comment>
<evidence type="ECO:0000256" key="2">
    <source>
        <dbReference type="ARBA" id="ARBA00023110"/>
    </source>
</evidence>
<evidence type="ECO:0000259" key="6">
    <source>
        <dbReference type="PROSITE" id="PS50072"/>
    </source>
</evidence>
<dbReference type="Proteomes" id="UP000002254">
    <property type="component" value="Chromosome 13"/>
</dbReference>
<dbReference type="Ensembl" id="ENSCAFT00000097898.1">
    <property type="protein sequence ID" value="ENSCAFP00000068250.1"/>
    <property type="gene ID" value="ENSCAFG00000057141.1"/>
</dbReference>
<dbReference type="InterPro" id="IPR002130">
    <property type="entry name" value="Cyclophilin-type_PPIase_dom"/>
</dbReference>
<dbReference type="SUPFAM" id="SSF50891">
    <property type="entry name" value="Cyclophilin-like"/>
    <property type="match status" value="1"/>
</dbReference>
<dbReference type="EC" id="5.2.1.8" evidence="4"/>
<name>A0A8P0PH65_CANLF</name>
<evidence type="ECO:0000256" key="5">
    <source>
        <dbReference type="SAM" id="MobiDB-lite"/>
    </source>
</evidence>